<dbReference type="GeneID" id="92991012"/>
<feature type="domain" description="Inner membrane protein YgaP-like transmembrane" evidence="2">
    <location>
        <begin position="1"/>
        <end position="63"/>
    </location>
</feature>
<dbReference type="AlphaFoldDB" id="A0A1R0FBI4"/>
<accession>A0A1R0FBI4</accession>
<sequence>MAQNLGSVDRIIRIIIGIVLLSLIFFLDSGARWFGLIGLIPLITAIIGFCPLYKIFGLSSCPLKH</sequence>
<feature type="transmembrane region" description="Helical" evidence="1">
    <location>
        <begin position="33"/>
        <end position="56"/>
    </location>
</feature>
<keyword evidence="4" id="KW-1185">Reference proteome</keyword>
<keyword evidence="1" id="KW-0812">Transmembrane</keyword>
<name>A0A1R0FBI4_9HYPH</name>
<reference evidence="3 4" key="1">
    <citation type="submission" date="2016-12" db="EMBL/GenBank/DDBJ databases">
        <title>Comparative genomics of Bartonella apis.</title>
        <authorList>
            <person name="Engel P."/>
        </authorList>
    </citation>
    <scope>NUCLEOTIDE SEQUENCE [LARGE SCALE GENOMIC DNA]</scope>
    <source>
        <strain evidence="3 4">PEB0149</strain>
    </source>
</reference>
<organism evidence="3 4">
    <name type="scientific">Bartonella apis</name>
    <dbReference type="NCBI Taxonomy" id="1686310"/>
    <lineage>
        <taxon>Bacteria</taxon>
        <taxon>Pseudomonadati</taxon>
        <taxon>Pseudomonadota</taxon>
        <taxon>Alphaproteobacteria</taxon>
        <taxon>Hyphomicrobiales</taxon>
        <taxon>Bartonellaceae</taxon>
        <taxon>Bartonella</taxon>
    </lineage>
</organism>
<dbReference type="InterPro" id="IPR021309">
    <property type="entry name" value="YgaP-like_TM"/>
</dbReference>
<gene>
    <name evidence="3" type="ORF">PEB0149_018320</name>
</gene>
<evidence type="ECO:0000259" key="2">
    <source>
        <dbReference type="Pfam" id="PF11127"/>
    </source>
</evidence>
<dbReference type="OrthoDB" id="9804804at2"/>
<proteinExistence type="predicted"/>
<dbReference type="EMBL" id="LXYT01000001">
    <property type="protein sequence ID" value="OLY44363.1"/>
    <property type="molecule type" value="Genomic_DNA"/>
</dbReference>
<comment type="caution">
    <text evidence="3">The sequence shown here is derived from an EMBL/GenBank/DDBJ whole genome shotgun (WGS) entry which is preliminary data.</text>
</comment>
<dbReference type="Proteomes" id="UP000187344">
    <property type="component" value="Unassembled WGS sequence"/>
</dbReference>
<evidence type="ECO:0000313" key="4">
    <source>
        <dbReference type="Proteomes" id="UP000187344"/>
    </source>
</evidence>
<protein>
    <recommendedName>
        <fullName evidence="2">Inner membrane protein YgaP-like transmembrane domain-containing protein</fullName>
    </recommendedName>
</protein>
<feature type="transmembrane region" description="Helical" evidence="1">
    <location>
        <begin position="12"/>
        <end position="27"/>
    </location>
</feature>
<dbReference type="Pfam" id="PF11127">
    <property type="entry name" value="YgaP-like_TM"/>
    <property type="match status" value="1"/>
</dbReference>
<keyword evidence="1" id="KW-1133">Transmembrane helix</keyword>
<evidence type="ECO:0000256" key="1">
    <source>
        <dbReference type="SAM" id="Phobius"/>
    </source>
</evidence>
<evidence type="ECO:0000313" key="3">
    <source>
        <dbReference type="EMBL" id="OLY44363.1"/>
    </source>
</evidence>
<keyword evidence="1" id="KW-0472">Membrane</keyword>
<dbReference type="RefSeq" id="WP_075869502.1">
    <property type="nucleotide sequence ID" value="NZ_CALYQA010000002.1"/>
</dbReference>